<dbReference type="SUPFAM" id="SSF56645">
    <property type="entry name" value="Acyl-CoA dehydrogenase NM domain-like"/>
    <property type="match status" value="1"/>
</dbReference>
<comment type="cofactor">
    <cofactor evidence="1">
        <name>FAD</name>
        <dbReference type="ChEBI" id="CHEBI:57692"/>
    </cofactor>
</comment>
<reference evidence="7 8" key="1">
    <citation type="journal article" date="2015" name="G3 (Bethesda)">
        <title>Insights into Ongoing Evolution of the Hexachlorocyclohexane Catabolic Pathway from Comparative Genomics of Ten Sphingomonadaceae Strains.</title>
        <authorList>
            <person name="Pearce S.L."/>
            <person name="Oakeshott J.G."/>
            <person name="Pandey G."/>
        </authorList>
    </citation>
    <scope>NUCLEOTIDE SEQUENCE [LARGE SCALE GENOMIC DNA]</scope>
    <source>
        <strain evidence="7 8">LL01</strain>
    </source>
</reference>
<organism evidence="7 8">
    <name type="scientific">Sphingobium cupriresistens LL01</name>
    <dbReference type="NCBI Taxonomy" id="1420583"/>
    <lineage>
        <taxon>Bacteria</taxon>
        <taxon>Pseudomonadati</taxon>
        <taxon>Pseudomonadota</taxon>
        <taxon>Alphaproteobacteria</taxon>
        <taxon>Sphingomonadales</taxon>
        <taxon>Sphingomonadaceae</taxon>
        <taxon>Sphingobium</taxon>
    </lineage>
</organism>
<dbReference type="SUPFAM" id="SSF47203">
    <property type="entry name" value="Acyl-CoA dehydrogenase C-terminal domain-like"/>
    <property type="match status" value="1"/>
</dbReference>
<evidence type="ECO:0000256" key="1">
    <source>
        <dbReference type="ARBA" id="ARBA00001974"/>
    </source>
</evidence>
<dbReference type="PANTHER" id="PTHR43884">
    <property type="entry name" value="ACYL-COA DEHYDROGENASE"/>
    <property type="match status" value="1"/>
</dbReference>
<accession>A0A0J7XMX2</accession>
<comment type="similarity">
    <text evidence="2">Belongs to the acyl-CoA dehydrogenase family.</text>
</comment>
<dbReference type="InterPro" id="IPR009075">
    <property type="entry name" value="AcylCo_DH/oxidase_C"/>
</dbReference>
<dbReference type="Gene3D" id="1.10.540.10">
    <property type="entry name" value="Acyl-CoA dehydrogenase/oxidase, N-terminal domain"/>
    <property type="match status" value="1"/>
</dbReference>
<dbReference type="GO" id="GO:0050660">
    <property type="term" value="F:flavin adenine dinucleotide binding"/>
    <property type="evidence" value="ECO:0007669"/>
    <property type="project" value="InterPro"/>
</dbReference>
<evidence type="ECO:0000256" key="5">
    <source>
        <dbReference type="ARBA" id="ARBA00023002"/>
    </source>
</evidence>
<dbReference type="EMBL" id="JACT01000005">
    <property type="protein sequence ID" value="KMS53316.1"/>
    <property type="molecule type" value="Genomic_DNA"/>
</dbReference>
<feature type="domain" description="Acyl-CoA dehydrogenase/oxidase C-terminal" evidence="6">
    <location>
        <begin position="173"/>
        <end position="300"/>
    </location>
</feature>
<dbReference type="Pfam" id="PF00441">
    <property type="entry name" value="Acyl-CoA_dh_1"/>
    <property type="match status" value="1"/>
</dbReference>
<dbReference type="PANTHER" id="PTHR43884:SF20">
    <property type="entry name" value="ACYL-COA DEHYDROGENASE FADE28"/>
    <property type="match status" value="1"/>
</dbReference>
<protein>
    <submittedName>
        <fullName evidence="7">Acyl-CoA dehydrogenase</fullName>
    </submittedName>
</protein>
<name>A0A0J7XMX2_9SPHN</name>
<dbReference type="STRING" id="1420583.V473_20410"/>
<evidence type="ECO:0000313" key="8">
    <source>
        <dbReference type="Proteomes" id="UP000052232"/>
    </source>
</evidence>
<sequence length="307" mass="31755">MGLGGLALPESVGGAGLGLLDLAMGLEVLGQGGLVGPVLEHCVAGLALNLADDGDAKATWLGRIASGEAVATVALGGNWLPESWTVTVEGGKASGSIGFVPGADAAHLILVGTQGGGLALVEKGAGVAVESVQSADRTRRLSRVTFDGASATVLFEPGDARVARIFDAALVLASADALGGAQYCLDLSVAYAKEREQFGVAIGRFQALKHQLAQMALEVEPARALMWYAAYAWDSEQHDASRAAAMAKAHIADRFVSVARAAVAAHGGIGYTWEYSLNIWFRRSLFDRAYLGSPTAHRARAADLAGW</sequence>
<comment type="caution">
    <text evidence="7">The sequence shown here is derived from an EMBL/GenBank/DDBJ whole genome shotgun (WGS) entry which is preliminary data.</text>
</comment>
<dbReference type="InterPro" id="IPR036250">
    <property type="entry name" value="AcylCo_DH-like_C"/>
</dbReference>
<keyword evidence="5" id="KW-0560">Oxidoreductase</keyword>
<evidence type="ECO:0000259" key="6">
    <source>
        <dbReference type="Pfam" id="PF00441"/>
    </source>
</evidence>
<dbReference type="Proteomes" id="UP000052232">
    <property type="component" value="Unassembled WGS sequence"/>
</dbReference>
<evidence type="ECO:0000256" key="2">
    <source>
        <dbReference type="ARBA" id="ARBA00009347"/>
    </source>
</evidence>
<dbReference type="AlphaFoldDB" id="A0A0J7XMX2"/>
<dbReference type="GO" id="GO:0003995">
    <property type="term" value="F:acyl-CoA dehydrogenase activity"/>
    <property type="evidence" value="ECO:0007669"/>
    <property type="project" value="TreeGrafter"/>
</dbReference>
<keyword evidence="8" id="KW-1185">Reference proteome</keyword>
<dbReference type="InterPro" id="IPR037069">
    <property type="entry name" value="AcylCoA_DH/ox_N_sf"/>
</dbReference>
<keyword evidence="4" id="KW-0274">FAD</keyword>
<proteinExistence type="inferred from homology"/>
<dbReference type="InterPro" id="IPR009100">
    <property type="entry name" value="AcylCoA_DH/oxidase_NM_dom_sf"/>
</dbReference>
<evidence type="ECO:0000256" key="3">
    <source>
        <dbReference type="ARBA" id="ARBA00022630"/>
    </source>
</evidence>
<evidence type="ECO:0000256" key="4">
    <source>
        <dbReference type="ARBA" id="ARBA00022827"/>
    </source>
</evidence>
<keyword evidence="3" id="KW-0285">Flavoprotein</keyword>
<dbReference type="Gene3D" id="1.20.140.10">
    <property type="entry name" value="Butyryl-CoA Dehydrogenase, subunit A, domain 3"/>
    <property type="match status" value="1"/>
</dbReference>
<evidence type="ECO:0000313" key="7">
    <source>
        <dbReference type="EMBL" id="KMS53316.1"/>
    </source>
</evidence>
<dbReference type="PATRIC" id="fig|1420583.3.peg.3891"/>
<gene>
    <name evidence="7" type="ORF">V473_20410</name>
</gene>